<dbReference type="PRINTS" id="PR00926">
    <property type="entry name" value="MITOCARRIER"/>
</dbReference>
<proteinExistence type="inferred from homology"/>
<feature type="repeat" description="Solcar" evidence="12">
    <location>
        <begin position="23"/>
        <end position="110"/>
    </location>
</feature>
<dbReference type="Pfam" id="PF00153">
    <property type="entry name" value="Mito_carr"/>
    <property type="match status" value="3"/>
</dbReference>
<evidence type="ECO:0000256" key="2">
    <source>
        <dbReference type="ARBA" id="ARBA00006375"/>
    </source>
</evidence>
<dbReference type="AlphaFoldDB" id="A0A9P6R5R9"/>
<accession>A0A9P6R5R9</accession>
<evidence type="ECO:0000313" key="14">
    <source>
        <dbReference type="EMBL" id="KAG0310413.1"/>
    </source>
</evidence>
<dbReference type="FunFam" id="1.50.40.10:FF:000016">
    <property type="entry name" value="Solute carrier family 25 member 23"/>
    <property type="match status" value="1"/>
</dbReference>
<dbReference type="InterPro" id="IPR023395">
    <property type="entry name" value="MCP_dom_sf"/>
</dbReference>
<comment type="caution">
    <text evidence="14">The sequence shown here is derived from an EMBL/GenBank/DDBJ whole genome shotgun (WGS) entry which is preliminary data.</text>
</comment>
<dbReference type="SUPFAM" id="SSF103506">
    <property type="entry name" value="Mitochondrial carrier"/>
    <property type="match status" value="1"/>
</dbReference>
<evidence type="ECO:0000256" key="9">
    <source>
        <dbReference type="ARBA" id="ARBA00022989"/>
    </source>
</evidence>
<evidence type="ECO:0008006" key="16">
    <source>
        <dbReference type="Google" id="ProtNLM"/>
    </source>
</evidence>
<dbReference type="PANTHER" id="PTHR24089">
    <property type="entry name" value="SOLUTE CARRIER FAMILY 25"/>
    <property type="match status" value="1"/>
</dbReference>
<evidence type="ECO:0000256" key="13">
    <source>
        <dbReference type="RuleBase" id="RU000488"/>
    </source>
</evidence>
<evidence type="ECO:0000256" key="10">
    <source>
        <dbReference type="ARBA" id="ARBA00023128"/>
    </source>
</evidence>
<comment type="subcellular location">
    <subcellularLocation>
        <location evidence="1">Mitochondrion inner membrane</location>
        <topology evidence="1">Multi-pass membrane protein</topology>
    </subcellularLocation>
</comment>
<dbReference type="EMBL" id="JAAAIP010001071">
    <property type="protein sequence ID" value="KAG0310413.1"/>
    <property type="molecule type" value="Genomic_DNA"/>
</dbReference>
<comment type="similarity">
    <text evidence="2 13">Belongs to the mitochondrial carrier (TC 2.A.29) family.</text>
</comment>
<dbReference type="GO" id="GO:0055085">
    <property type="term" value="P:transmembrane transport"/>
    <property type="evidence" value="ECO:0007669"/>
    <property type="project" value="InterPro"/>
</dbReference>
<keyword evidence="10" id="KW-0496">Mitochondrion</keyword>
<dbReference type="GO" id="GO:0046872">
    <property type="term" value="F:metal ion binding"/>
    <property type="evidence" value="ECO:0007669"/>
    <property type="project" value="UniProtKB-KW"/>
</dbReference>
<evidence type="ECO:0000256" key="4">
    <source>
        <dbReference type="ARBA" id="ARBA00022692"/>
    </source>
</evidence>
<dbReference type="OrthoDB" id="270584at2759"/>
<evidence type="ECO:0000256" key="11">
    <source>
        <dbReference type="ARBA" id="ARBA00023136"/>
    </source>
</evidence>
<keyword evidence="7" id="KW-0999">Mitochondrion inner membrane</keyword>
<keyword evidence="4 12" id="KW-0812">Transmembrane</keyword>
<dbReference type="Proteomes" id="UP000738325">
    <property type="component" value="Unassembled WGS sequence"/>
</dbReference>
<evidence type="ECO:0000256" key="8">
    <source>
        <dbReference type="ARBA" id="ARBA00022837"/>
    </source>
</evidence>
<keyword evidence="8" id="KW-0106">Calcium</keyword>
<dbReference type="GO" id="GO:0005743">
    <property type="term" value="C:mitochondrial inner membrane"/>
    <property type="evidence" value="ECO:0007669"/>
    <property type="project" value="UniProtKB-SubCell"/>
</dbReference>
<feature type="non-terminal residue" evidence="14">
    <location>
        <position position="322"/>
    </location>
</feature>
<protein>
    <recommendedName>
        <fullName evidence="16">Mitochondrial carrier domain-containing protein</fullName>
    </recommendedName>
</protein>
<dbReference type="PROSITE" id="PS50920">
    <property type="entry name" value="SOLCAR"/>
    <property type="match status" value="3"/>
</dbReference>
<feature type="repeat" description="Solcar" evidence="12">
    <location>
        <begin position="223"/>
        <end position="312"/>
    </location>
</feature>
<evidence type="ECO:0000256" key="6">
    <source>
        <dbReference type="ARBA" id="ARBA00022737"/>
    </source>
</evidence>
<sequence length="322" mass="35201">LDESGISNDLRNVFQSIKRVATSDTVKHLVAGGVAGAVSRTIVSPLERMKILFQVQGPEPANFQGVIPTLRKMWTDEGFLGFMRGNGTNVIRIVPYSAVQFASYEQFKKLLMDPTKNDLDTPRRLAAGALAGLTSVACTYPLDIVRTRLSIQSAQVANTIEAQAALPGIWQTMIIIYTKEGGIAGLYRGLGPTLTGVAPYVALNFQAYEVLRTYLTPPGETSPSVYRKLLCGALAGTFAQTVTYPLDVLRRRMQVTQMASVSYKYSSTWDGAKKIIKQEGVRGLYKGMVPNYLKVAPAISISFVVYEHCKQFLIGKKTTAGM</sequence>
<keyword evidence="9" id="KW-1133">Transmembrane helix</keyword>
<dbReference type="InterPro" id="IPR018108">
    <property type="entry name" value="MCP_transmembrane"/>
</dbReference>
<evidence type="ECO:0000313" key="15">
    <source>
        <dbReference type="Proteomes" id="UP000738325"/>
    </source>
</evidence>
<evidence type="ECO:0000256" key="5">
    <source>
        <dbReference type="ARBA" id="ARBA00022723"/>
    </source>
</evidence>
<name>A0A9P6R5R9_9FUNG</name>
<evidence type="ECO:0000256" key="3">
    <source>
        <dbReference type="ARBA" id="ARBA00022448"/>
    </source>
</evidence>
<keyword evidence="5" id="KW-0479">Metal-binding</keyword>
<evidence type="ECO:0000256" key="7">
    <source>
        <dbReference type="ARBA" id="ARBA00022792"/>
    </source>
</evidence>
<organism evidence="14 15">
    <name type="scientific">Dissophora globulifera</name>
    <dbReference type="NCBI Taxonomy" id="979702"/>
    <lineage>
        <taxon>Eukaryota</taxon>
        <taxon>Fungi</taxon>
        <taxon>Fungi incertae sedis</taxon>
        <taxon>Mucoromycota</taxon>
        <taxon>Mortierellomycotina</taxon>
        <taxon>Mortierellomycetes</taxon>
        <taxon>Mortierellales</taxon>
        <taxon>Mortierellaceae</taxon>
        <taxon>Dissophora</taxon>
    </lineage>
</organism>
<dbReference type="Gene3D" id="1.50.40.10">
    <property type="entry name" value="Mitochondrial carrier domain"/>
    <property type="match status" value="1"/>
</dbReference>
<evidence type="ECO:0000256" key="1">
    <source>
        <dbReference type="ARBA" id="ARBA00004448"/>
    </source>
</evidence>
<feature type="repeat" description="Solcar" evidence="12">
    <location>
        <begin position="119"/>
        <end position="214"/>
    </location>
</feature>
<keyword evidence="11 12" id="KW-0472">Membrane</keyword>
<keyword evidence="6" id="KW-0677">Repeat</keyword>
<keyword evidence="15" id="KW-1185">Reference proteome</keyword>
<dbReference type="InterPro" id="IPR002067">
    <property type="entry name" value="MCP"/>
</dbReference>
<gene>
    <name evidence="14" type="ORF">BGZ99_000397</name>
</gene>
<evidence type="ECO:0000256" key="12">
    <source>
        <dbReference type="PROSITE-ProRule" id="PRU00282"/>
    </source>
</evidence>
<reference evidence="14" key="1">
    <citation type="journal article" date="2020" name="Fungal Divers.">
        <title>Resolving the Mortierellaceae phylogeny through synthesis of multi-gene phylogenetics and phylogenomics.</title>
        <authorList>
            <person name="Vandepol N."/>
            <person name="Liber J."/>
            <person name="Desiro A."/>
            <person name="Na H."/>
            <person name="Kennedy M."/>
            <person name="Barry K."/>
            <person name="Grigoriev I.V."/>
            <person name="Miller A.N."/>
            <person name="O'Donnell K."/>
            <person name="Stajich J.E."/>
            <person name="Bonito G."/>
        </authorList>
    </citation>
    <scope>NUCLEOTIDE SEQUENCE</scope>
    <source>
        <strain evidence="14">REB-010B</strain>
    </source>
</reference>
<keyword evidence="3 13" id="KW-0813">Transport</keyword>